<dbReference type="GO" id="GO:0005886">
    <property type="term" value="C:plasma membrane"/>
    <property type="evidence" value="ECO:0007669"/>
    <property type="project" value="UniProtKB-SubCell"/>
</dbReference>
<keyword evidence="9" id="KW-0472">Membrane</keyword>
<evidence type="ECO:0000313" key="12">
    <source>
        <dbReference type="EMBL" id="VFQ99100.1"/>
    </source>
</evidence>
<gene>
    <name evidence="12" type="ORF">CCAM_LOCUS40876</name>
</gene>
<dbReference type="OrthoDB" id="1303600at2759"/>
<dbReference type="EMBL" id="OOIL02006641">
    <property type="protein sequence ID" value="VFQ99100.1"/>
    <property type="molecule type" value="Genomic_DNA"/>
</dbReference>
<evidence type="ECO:0000256" key="8">
    <source>
        <dbReference type="ARBA" id="ARBA00022989"/>
    </source>
</evidence>
<dbReference type="Proteomes" id="UP000595140">
    <property type="component" value="Unassembled WGS sequence"/>
</dbReference>
<keyword evidence="5" id="KW-0812">Transmembrane</keyword>
<dbReference type="AlphaFoldDB" id="A0A484NDG1"/>
<comment type="subcellular location">
    <subcellularLocation>
        <location evidence="1">Cell membrane</location>
        <topology evidence="1">Single-pass type I membrane protein</topology>
    </subcellularLocation>
</comment>
<accession>A0A484NDG1</accession>
<comment type="similarity">
    <text evidence="2">Belongs to the RLP family.</text>
</comment>
<proteinExistence type="inferred from homology"/>
<evidence type="ECO:0000256" key="2">
    <source>
        <dbReference type="ARBA" id="ARBA00009592"/>
    </source>
</evidence>
<keyword evidence="4" id="KW-0433">Leucine-rich repeat</keyword>
<keyword evidence="8" id="KW-1133">Transmembrane helix</keyword>
<evidence type="ECO:0000256" key="7">
    <source>
        <dbReference type="ARBA" id="ARBA00022737"/>
    </source>
</evidence>
<evidence type="ECO:0000256" key="4">
    <source>
        <dbReference type="ARBA" id="ARBA00022614"/>
    </source>
</evidence>
<name>A0A484NDG1_9ASTE</name>
<dbReference type="SUPFAM" id="SSF52058">
    <property type="entry name" value="L domain-like"/>
    <property type="match status" value="1"/>
</dbReference>
<dbReference type="PANTHER" id="PTHR27004">
    <property type="entry name" value="RECEPTOR-LIKE PROTEIN 12 ISOFORM X1"/>
    <property type="match status" value="1"/>
</dbReference>
<evidence type="ECO:0000256" key="9">
    <source>
        <dbReference type="ARBA" id="ARBA00023136"/>
    </source>
</evidence>
<evidence type="ECO:0000313" key="13">
    <source>
        <dbReference type="Proteomes" id="UP000595140"/>
    </source>
</evidence>
<evidence type="ECO:0000256" key="6">
    <source>
        <dbReference type="ARBA" id="ARBA00022729"/>
    </source>
</evidence>
<dbReference type="InterPro" id="IPR032675">
    <property type="entry name" value="LRR_dom_sf"/>
</dbReference>
<keyword evidence="3" id="KW-1003">Cell membrane</keyword>
<reference evidence="12 13" key="1">
    <citation type="submission" date="2018-04" db="EMBL/GenBank/DDBJ databases">
        <authorList>
            <person name="Vogel A."/>
        </authorList>
    </citation>
    <scope>NUCLEOTIDE SEQUENCE [LARGE SCALE GENOMIC DNA]</scope>
</reference>
<dbReference type="InterPro" id="IPR001611">
    <property type="entry name" value="Leu-rich_rpt"/>
</dbReference>
<keyword evidence="6" id="KW-0732">Signal</keyword>
<keyword evidence="11" id="KW-0325">Glycoprotein</keyword>
<organism evidence="12 13">
    <name type="scientific">Cuscuta campestris</name>
    <dbReference type="NCBI Taxonomy" id="132261"/>
    <lineage>
        <taxon>Eukaryota</taxon>
        <taxon>Viridiplantae</taxon>
        <taxon>Streptophyta</taxon>
        <taxon>Embryophyta</taxon>
        <taxon>Tracheophyta</taxon>
        <taxon>Spermatophyta</taxon>
        <taxon>Magnoliopsida</taxon>
        <taxon>eudicotyledons</taxon>
        <taxon>Gunneridae</taxon>
        <taxon>Pentapetalae</taxon>
        <taxon>asterids</taxon>
        <taxon>lamiids</taxon>
        <taxon>Solanales</taxon>
        <taxon>Convolvulaceae</taxon>
        <taxon>Cuscuteae</taxon>
        <taxon>Cuscuta</taxon>
        <taxon>Cuscuta subgen. Grammica</taxon>
        <taxon>Cuscuta sect. Cleistogrammica</taxon>
    </lineage>
</organism>
<keyword evidence="13" id="KW-1185">Reference proteome</keyword>
<evidence type="ECO:0000256" key="10">
    <source>
        <dbReference type="ARBA" id="ARBA00023170"/>
    </source>
</evidence>
<dbReference type="PANTHER" id="PTHR27004:SF203">
    <property type="entry name" value="LEUCINE-RICH REPEAT-CONTAINING N-TERMINAL PLANT-TYPE DOMAIN-CONTAINING PROTEIN"/>
    <property type="match status" value="1"/>
</dbReference>
<sequence length="109" mass="12503">MVRSIVDLSLSMNNTSGRIPPSISGIGHLRYLNLSYNSFTSVFHKRLLRISRLEVLDFYGNKLTGNVPAEIYRMRHLRHLNLDCNRFTGVIPPKIGNLKNFQAMDLTQQ</sequence>
<evidence type="ECO:0008006" key="14">
    <source>
        <dbReference type="Google" id="ProtNLM"/>
    </source>
</evidence>
<evidence type="ECO:0000256" key="3">
    <source>
        <dbReference type="ARBA" id="ARBA00022475"/>
    </source>
</evidence>
<dbReference type="Pfam" id="PF13855">
    <property type="entry name" value="LRR_8"/>
    <property type="match status" value="1"/>
</dbReference>
<protein>
    <recommendedName>
        <fullName evidence="14">Leucine-rich repeat-containing N-terminal plant-type domain-containing protein</fullName>
    </recommendedName>
</protein>
<evidence type="ECO:0000256" key="11">
    <source>
        <dbReference type="ARBA" id="ARBA00023180"/>
    </source>
</evidence>
<dbReference type="FunFam" id="3.80.10.10:FF:000041">
    <property type="entry name" value="LRR receptor-like serine/threonine-protein kinase ERECTA"/>
    <property type="match status" value="1"/>
</dbReference>
<evidence type="ECO:0000256" key="1">
    <source>
        <dbReference type="ARBA" id="ARBA00004251"/>
    </source>
</evidence>
<keyword evidence="7" id="KW-0677">Repeat</keyword>
<dbReference type="Gene3D" id="3.80.10.10">
    <property type="entry name" value="Ribonuclease Inhibitor"/>
    <property type="match status" value="1"/>
</dbReference>
<evidence type="ECO:0000256" key="5">
    <source>
        <dbReference type="ARBA" id="ARBA00022692"/>
    </source>
</evidence>
<keyword evidence="10" id="KW-0675">Receptor</keyword>